<dbReference type="OrthoDB" id="2437493at2759"/>
<feature type="region of interest" description="Disordered" evidence="1">
    <location>
        <begin position="153"/>
        <end position="173"/>
    </location>
</feature>
<feature type="compositionally biased region" description="Acidic residues" evidence="1">
    <location>
        <begin position="85"/>
        <end position="99"/>
    </location>
</feature>
<reference evidence="2" key="1">
    <citation type="journal article" date="2020" name="Fungal Divers.">
        <title>Resolving the Mortierellaceae phylogeny through synthesis of multi-gene phylogenetics and phylogenomics.</title>
        <authorList>
            <person name="Vandepol N."/>
            <person name="Liber J."/>
            <person name="Desiro A."/>
            <person name="Na H."/>
            <person name="Kennedy M."/>
            <person name="Barry K."/>
            <person name="Grigoriev I.V."/>
            <person name="Miller A.N."/>
            <person name="O'Donnell K."/>
            <person name="Stajich J.E."/>
            <person name="Bonito G."/>
        </authorList>
    </citation>
    <scope>NUCLEOTIDE SEQUENCE</scope>
    <source>
        <strain evidence="2">MES-2147</strain>
    </source>
</reference>
<keyword evidence="3" id="KW-1185">Reference proteome</keyword>
<feature type="compositionally biased region" description="Acidic residues" evidence="1">
    <location>
        <begin position="129"/>
        <end position="140"/>
    </location>
</feature>
<name>A0A9P6MJP6_9FUNG</name>
<dbReference type="AlphaFoldDB" id="A0A9P6MJP6"/>
<evidence type="ECO:0000256" key="1">
    <source>
        <dbReference type="SAM" id="MobiDB-lite"/>
    </source>
</evidence>
<protein>
    <submittedName>
        <fullName evidence="2">Uncharacterized protein</fullName>
    </submittedName>
</protein>
<evidence type="ECO:0000313" key="3">
    <source>
        <dbReference type="Proteomes" id="UP000749646"/>
    </source>
</evidence>
<feature type="region of interest" description="Disordered" evidence="1">
    <location>
        <begin position="1"/>
        <end position="140"/>
    </location>
</feature>
<sequence>MSQRTEALWYPRQRGVEHMQEDVGHDEAALLFMDLDEQGDGDEEEEDEEGEEREEEEEEEEEEDEGRTTVGDIDLDQDHDQDQDQDHDDLDRDLDEPDLEPGTIRYYYGQQDFPYSFSGAGSPYATSDDFFEGAPEDLDQDIDLDADIRTDNSLDMASNADQDEDLYSPVASP</sequence>
<feature type="compositionally biased region" description="Basic and acidic residues" evidence="1">
    <location>
        <begin position="14"/>
        <end position="28"/>
    </location>
</feature>
<accession>A0A9P6MJP6</accession>
<feature type="compositionally biased region" description="Acidic residues" evidence="1">
    <location>
        <begin position="34"/>
        <end position="65"/>
    </location>
</feature>
<dbReference type="Proteomes" id="UP000749646">
    <property type="component" value="Unassembled WGS sequence"/>
</dbReference>
<evidence type="ECO:0000313" key="2">
    <source>
        <dbReference type="EMBL" id="KAG0004725.1"/>
    </source>
</evidence>
<gene>
    <name evidence="2" type="ORF">BGZ65_012818</name>
</gene>
<dbReference type="EMBL" id="JAAAHW010000241">
    <property type="protein sequence ID" value="KAG0004725.1"/>
    <property type="molecule type" value="Genomic_DNA"/>
</dbReference>
<comment type="caution">
    <text evidence="2">The sequence shown here is derived from an EMBL/GenBank/DDBJ whole genome shotgun (WGS) entry which is preliminary data.</text>
</comment>
<proteinExistence type="predicted"/>
<organism evidence="2 3">
    <name type="scientific">Modicella reniformis</name>
    <dbReference type="NCBI Taxonomy" id="1440133"/>
    <lineage>
        <taxon>Eukaryota</taxon>
        <taxon>Fungi</taxon>
        <taxon>Fungi incertae sedis</taxon>
        <taxon>Mucoromycota</taxon>
        <taxon>Mortierellomycotina</taxon>
        <taxon>Mortierellomycetes</taxon>
        <taxon>Mortierellales</taxon>
        <taxon>Mortierellaceae</taxon>
        <taxon>Modicella</taxon>
    </lineage>
</organism>